<dbReference type="GO" id="GO:0010468">
    <property type="term" value="P:regulation of gene expression"/>
    <property type="evidence" value="ECO:0007669"/>
    <property type="project" value="TreeGrafter"/>
</dbReference>
<dbReference type="PANTHER" id="PTHR11207:SF0">
    <property type="entry name" value="RIBONUCLEASE 3"/>
    <property type="match status" value="1"/>
</dbReference>
<dbReference type="EC" id="3.1.26.3" evidence="3"/>
<sequence>MNTDQILSSINIVPKNGTQIYDTALRHRSTGHKYSNERLEFLGDTVLATAISQYLIERYPTCDEGFLTKMRTKLVRGTTLSYLAKKIHLGDAIQVSEHAAASGIHFKENVLEDTLEAIIGAMFLDRGFEYASKWIRNIYEQYFDFSGAIQQEVTEKERLIKISKNKGDELSFNTSRTITGFKVCIKKVSSNSPEGLVIGVGDGNNKKDALDKACKRGLQFYIGNAN</sequence>
<evidence type="ECO:0000256" key="5">
    <source>
        <dbReference type="ARBA" id="ARBA00022759"/>
    </source>
</evidence>
<dbReference type="SMART" id="SM00535">
    <property type="entry name" value="RIBOc"/>
    <property type="match status" value="1"/>
</dbReference>
<dbReference type="GO" id="GO:0006364">
    <property type="term" value="P:rRNA processing"/>
    <property type="evidence" value="ECO:0007669"/>
    <property type="project" value="InterPro"/>
</dbReference>
<evidence type="ECO:0000256" key="3">
    <source>
        <dbReference type="ARBA" id="ARBA00012177"/>
    </source>
</evidence>
<evidence type="ECO:0000256" key="2">
    <source>
        <dbReference type="ARBA" id="ARBA00010183"/>
    </source>
</evidence>
<dbReference type="Gene3D" id="1.10.1520.10">
    <property type="entry name" value="Ribonuclease III domain"/>
    <property type="match status" value="1"/>
</dbReference>
<keyword evidence="4" id="KW-0540">Nuclease</keyword>
<dbReference type="InterPro" id="IPR011907">
    <property type="entry name" value="RNase_III"/>
</dbReference>
<dbReference type="PANTHER" id="PTHR11207">
    <property type="entry name" value="RIBONUCLEASE III"/>
    <property type="match status" value="1"/>
</dbReference>
<comment type="catalytic activity">
    <reaction evidence="1">
        <text>Endonucleolytic cleavage to 5'-phosphomonoester.</text>
        <dbReference type="EC" id="3.1.26.3"/>
    </reaction>
</comment>
<dbReference type="GO" id="GO:0004525">
    <property type="term" value="F:ribonuclease III activity"/>
    <property type="evidence" value="ECO:0007669"/>
    <property type="project" value="UniProtKB-EC"/>
</dbReference>
<feature type="domain" description="RNase III" evidence="8">
    <location>
        <begin position="3"/>
        <end position="127"/>
    </location>
</feature>
<evidence type="ECO:0000256" key="6">
    <source>
        <dbReference type="ARBA" id="ARBA00022801"/>
    </source>
</evidence>
<dbReference type="PROSITE" id="PS50142">
    <property type="entry name" value="RNASE_3_2"/>
    <property type="match status" value="1"/>
</dbReference>
<protein>
    <recommendedName>
        <fullName evidence="3">ribonuclease III</fullName>
        <ecNumber evidence="3">3.1.26.3</ecNumber>
    </recommendedName>
</protein>
<dbReference type="SUPFAM" id="SSF69065">
    <property type="entry name" value="RNase III domain-like"/>
    <property type="match status" value="1"/>
</dbReference>
<dbReference type="InterPro" id="IPR036389">
    <property type="entry name" value="RNase_III_sf"/>
</dbReference>
<keyword evidence="5" id="KW-0255">Endonuclease</keyword>
<reference evidence="9" key="1">
    <citation type="journal article" date="2018" name="Virology">
        <title>A giant virus infecting green algae encodes key fermentation genes.</title>
        <authorList>
            <person name="Schvarcz C.R."/>
            <person name="Steward G.F."/>
        </authorList>
    </citation>
    <scope>NUCLEOTIDE SEQUENCE [LARGE SCALE GENOMIC DNA]</scope>
</reference>
<accession>A0A2P0VNZ5</accession>
<keyword evidence="7" id="KW-0694">RNA-binding</keyword>
<evidence type="ECO:0000259" key="8">
    <source>
        <dbReference type="PROSITE" id="PS50142"/>
    </source>
</evidence>
<keyword evidence="6" id="KW-0378">Hydrolase</keyword>
<dbReference type="Proteomes" id="UP000244773">
    <property type="component" value="Segment"/>
</dbReference>
<evidence type="ECO:0000256" key="1">
    <source>
        <dbReference type="ARBA" id="ARBA00000109"/>
    </source>
</evidence>
<comment type="similarity">
    <text evidence="2">Belongs to the ribonuclease III family.</text>
</comment>
<gene>
    <name evidence="9" type="ORF">TetV_554</name>
</gene>
<dbReference type="CDD" id="cd00593">
    <property type="entry name" value="RIBOc"/>
    <property type="match status" value="1"/>
</dbReference>
<proteinExistence type="inferred from homology"/>
<dbReference type="GO" id="GO:0003725">
    <property type="term" value="F:double-stranded RNA binding"/>
    <property type="evidence" value="ECO:0007669"/>
    <property type="project" value="TreeGrafter"/>
</dbReference>
<name>A0A2P0VNZ5_9VIRU</name>
<dbReference type="InterPro" id="IPR000999">
    <property type="entry name" value="RNase_III_dom"/>
</dbReference>
<dbReference type="EMBL" id="KY322437">
    <property type="protein sequence ID" value="AUF82636.1"/>
    <property type="molecule type" value="Genomic_DNA"/>
</dbReference>
<evidence type="ECO:0000256" key="4">
    <source>
        <dbReference type="ARBA" id="ARBA00022722"/>
    </source>
</evidence>
<evidence type="ECO:0000313" key="10">
    <source>
        <dbReference type="Proteomes" id="UP000244773"/>
    </source>
</evidence>
<dbReference type="FunFam" id="1.10.1520.10:FF:000001">
    <property type="entry name" value="Ribonuclease 3"/>
    <property type="match status" value="1"/>
</dbReference>
<evidence type="ECO:0000256" key="7">
    <source>
        <dbReference type="ARBA" id="ARBA00022884"/>
    </source>
</evidence>
<keyword evidence="10" id="KW-1185">Reference proteome</keyword>
<dbReference type="HAMAP" id="MF_00104">
    <property type="entry name" value="RNase_III"/>
    <property type="match status" value="1"/>
</dbReference>
<dbReference type="Pfam" id="PF14622">
    <property type="entry name" value="Ribonucleas_3_3"/>
    <property type="match status" value="1"/>
</dbReference>
<evidence type="ECO:0000313" key="9">
    <source>
        <dbReference type="EMBL" id="AUF82636.1"/>
    </source>
</evidence>
<organism evidence="9">
    <name type="scientific">Tetraselmis virus 1</name>
    <dbReference type="NCBI Taxonomy" id="2060617"/>
    <lineage>
        <taxon>Viruses</taxon>
        <taxon>Varidnaviria</taxon>
        <taxon>Bamfordvirae</taxon>
        <taxon>Nucleocytoviricota</taxon>
        <taxon>Megaviricetes</taxon>
        <taxon>Imitervirales</taxon>
        <taxon>Allomimiviridae</taxon>
        <taxon>Oceanusvirus</taxon>
        <taxon>Oceanusvirus kaneohense</taxon>
    </lineage>
</organism>